<dbReference type="InterPro" id="IPR001173">
    <property type="entry name" value="Glyco_trans_2-like"/>
</dbReference>
<dbReference type="InterPro" id="IPR029044">
    <property type="entry name" value="Nucleotide-diphossugar_trans"/>
</dbReference>
<dbReference type="Gene3D" id="3.90.550.10">
    <property type="entry name" value="Spore Coat Polysaccharide Biosynthesis Protein SpsA, Chain A"/>
    <property type="match status" value="1"/>
</dbReference>
<reference evidence="5" key="1">
    <citation type="submission" date="2023-03" db="EMBL/GenBank/DDBJ databases">
        <title>Classification of Bisgaard taxon 6 and taxon 10 as Exercitatus varius gen. nov., spec. nov.</title>
        <authorList>
            <person name="Christensen H."/>
        </authorList>
    </citation>
    <scope>NUCLEOTIDE SEQUENCE</scope>
    <source>
        <strain evidence="5">86116</strain>
    </source>
</reference>
<sequence length="291" mass="34112">MNNLSLIILNYNSFLDTEKCVSKLLSFSSNFRIIIVDNHSQDCSYSYLVNRFGKDNSVDIIISDKNGGYSYGNNFGIRFAKEKYNSKIIGILNPDVILPDLSLLTDLVVFLENNNNLAMIGACPIENKQYSPNKAGWSIPNKFDVFLDRSLWLPRWKNNTLNILDENIAKVDCVVGCFFLIKESIFSELRYFDENVFLYNEENILGIKLSQKGYQAGIAYKKFYYHNHDYTKELNRNLRSKIYMLKIRFNSRKYLINKYYSFWQIPFLYVVEFLNVVKISLGHIKNKLFNR</sequence>
<comment type="similarity">
    <text evidence="1">Belongs to the glycosyltransferase 2 family.</text>
</comment>
<dbReference type="Pfam" id="PF00535">
    <property type="entry name" value="Glycos_transf_2"/>
    <property type="match status" value="1"/>
</dbReference>
<dbReference type="Proteomes" id="UP001214976">
    <property type="component" value="Unassembled WGS sequence"/>
</dbReference>
<dbReference type="PANTHER" id="PTHR43179:SF12">
    <property type="entry name" value="GALACTOFURANOSYLTRANSFERASE GLFT2"/>
    <property type="match status" value="1"/>
</dbReference>
<gene>
    <name evidence="5" type="ORF">P7M15_05490</name>
</gene>
<dbReference type="SUPFAM" id="SSF53448">
    <property type="entry name" value="Nucleotide-diphospho-sugar transferases"/>
    <property type="match status" value="1"/>
</dbReference>
<dbReference type="GO" id="GO:0016757">
    <property type="term" value="F:glycosyltransferase activity"/>
    <property type="evidence" value="ECO:0007669"/>
    <property type="project" value="UniProtKB-KW"/>
</dbReference>
<dbReference type="PANTHER" id="PTHR43179">
    <property type="entry name" value="RHAMNOSYLTRANSFERASE WBBL"/>
    <property type="match status" value="1"/>
</dbReference>
<dbReference type="EMBL" id="JARQTW010000008">
    <property type="protein sequence ID" value="MDG2949975.1"/>
    <property type="molecule type" value="Genomic_DNA"/>
</dbReference>
<feature type="domain" description="Glycosyltransferase 2-like" evidence="4">
    <location>
        <begin position="5"/>
        <end position="188"/>
    </location>
</feature>
<dbReference type="AlphaFoldDB" id="A0AAW6Q8X3"/>
<evidence type="ECO:0000256" key="1">
    <source>
        <dbReference type="ARBA" id="ARBA00006739"/>
    </source>
</evidence>
<protein>
    <submittedName>
        <fullName evidence="5">Glycosyltransferase family 2 protein</fullName>
    </submittedName>
</protein>
<keyword evidence="3" id="KW-0808">Transferase</keyword>
<proteinExistence type="inferred from homology"/>
<accession>A0AAW6Q8X3</accession>
<name>A0AAW6Q8X3_9PAST</name>
<keyword evidence="2" id="KW-0328">Glycosyltransferase</keyword>
<evidence type="ECO:0000259" key="4">
    <source>
        <dbReference type="Pfam" id="PF00535"/>
    </source>
</evidence>
<evidence type="ECO:0000256" key="3">
    <source>
        <dbReference type="ARBA" id="ARBA00022679"/>
    </source>
</evidence>
<evidence type="ECO:0000313" key="5">
    <source>
        <dbReference type="EMBL" id="MDG2949975.1"/>
    </source>
</evidence>
<evidence type="ECO:0000313" key="6">
    <source>
        <dbReference type="Proteomes" id="UP001214976"/>
    </source>
</evidence>
<comment type="caution">
    <text evidence="5">The sequence shown here is derived from an EMBL/GenBank/DDBJ whole genome shotgun (WGS) entry which is preliminary data.</text>
</comment>
<organism evidence="5 6">
    <name type="scientific">Exercitatus varius</name>
    <dbReference type="NCBI Taxonomy" id="67857"/>
    <lineage>
        <taxon>Bacteria</taxon>
        <taxon>Pseudomonadati</taxon>
        <taxon>Pseudomonadota</taxon>
        <taxon>Gammaproteobacteria</taxon>
        <taxon>Pasteurellales</taxon>
        <taxon>Pasteurellaceae</taxon>
        <taxon>Exercitatus</taxon>
    </lineage>
</organism>
<evidence type="ECO:0000256" key="2">
    <source>
        <dbReference type="ARBA" id="ARBA00022676"/>
    </source>
</evidence>
<dbReference type="RefSeq" id="WP_317477074.1">
    <property type="nucleotide sequence ID" value="NZ_JARQTW010000008.1"/>
</dbReference>